<dbReference type="Pfam" id="PF00391">
    <property type="entry name" value="PEP-utilizers"/>
    <property type="match status" value="1"/>
</dbReference>
<dbReference type="InterPro" id="IPR008279">
    <property type="entry name" value="PEP-util_enz_mobile_dom"/>
</dbReference>
<dbReference type="GO" id="GO:0016301">
    <property type="term" value="F:kinase activity"/>
    <property type="evidence" value="ECO:0007669"/>
    <property type="project" value="InterPro"/>
</dbReference>
<feature type="non-terminal residue" evidence="3">
    <location>
        <position position="1"/>
    </location>
</feature>
<dbReference type="InterPro" id="IPR013815">
    <property type="entry name" value="ATP_grasp_subdomain_1"/>
</dbReference>
<evidence type="ECO:0000259" key="1">
    <source>
        <dbReference type="Pfam" id="PF00391"/>
    </source>
</evidence>
<dbReference type="InterPro" id="IPR010121">
    <property type="entry name" value="Pyruvate_phosphate_dikinase"/>
</dbReference>
<dbReference type="InterPro" id="IPR002192">
    <property type="entry name" value="PPDK_AMP/ATP-bd"/>
</dbReference>
<accession>A0A0F9A3R4</accession>
<evidence type="ECO:0000313" key="3">
    <source>
        <dbReference type="EMBL" id="KKL04105.1"/>
    </source>
</evidence>
<organism evidence="3">
    <name type="scientific">marine sediment metagenome</name>
    <dbReference type="NCBI Taxonomy" id="412755"/>
    <lineage>
        <taxon>unclassified sequences</taxon>
        <taxon>metagenomes</taxon>
        <taxon>ecological metagenomes</taxon>
    </lineage>
</organism>
<evidence type="ECO:0000259" key="2">
    <source>
        <dbReference type="Pfam" id="PF01326"/>
    </source>
</evidence>
<reference evidence="3" key="1">
    <citation type="journal article" date="2015" name="Nature">
        <title>Complex archaea that bridge the gap between prokaryotes and eukaryotes.</title>
        <authorList>
            <person name="Spang A."/>
            <person name="Saw J.H."/>
            <person name="Jorgensen S.L."/>
            <person name="Zaremba-Niedzwiedzka K."/>
            <person name="Martijn J."/>
            <person name="Lind A.E."/>
            <person name="van Eijk R."/>
            <person name="Schleper C."/>
            <person name="Guy L."/>
            <person name="Ettema T.J."/>
        </authorList>
    </citation>
    <scope>NUCLEOTIDE SEQUENCE</scope>
</reference>
<dbReference type="AlphaFoldDB" id="A0A0F9A3R4"/>
<dbReference type="PANTHER" id="PTHR22931:SF9">
    <property type="entry name" value="PYRUVATE, PHOSPHATE DIKINASE 1, CHLOROPLASTIC"/>
    <property type="match status" value="1"/>
</dbReference>
<dbReference type="Pfam" id="PF01326">
    <property type="entry name" value="PPDK_N"/>
    <property type="match status" value="1"/>
</dbReference>
<dbReference type="EMBL" id="LAZR01044664">
    <property type="protein sequence ID" value="KKL04105.1"/>
    <property type="molecule type" value="Genomic_DNA"/>
</dbReference>
<feature type="domain" description="PEP-utilising enzyme mobile" evidence="1">
    <location>
        <begin position="376"/>
        <end position="455"/>
    </location>
</feature>
<dbReference type="Gene3D" id="3.50.30.10">
    <property type="entry name" value="Phosphohistidine domain"/>
    <property type="match status" value="1"/>
</dbReference>
<dbReference type="Gene3D" id="3.30.470.20">
    <property type="entry name" value="ATP-grasp fold, B domain"/>
    <property type="match status" value="1"/>
</dbReference>
<proteinExistence type="predicted"/>
<gene>
    <name evidence="3" type="ORF">LCGC14_2619400</name>
</gene>
<dbReference type="SUPFAM" id="SSF56059">
    <property type="entry name" value="Glutathione synthetase ATP-binding domain-like"/>
    <property type="match status" value="1"/>
</dbReference>
<dbReference type="GO" id="GO:0050242">
    <property type="term" value="F:pyruvate, phosphate dikinase activity"/>
    <property type="evidence" value="ECO:0007669"/>
    <property type="project" value="InterPro"/>
</dbReference>
<comment type="caution">
    <text evidence="3">The sequence shown here is derived from an EMBL/GenBank/DDBJ whole genome shotgun (WGS) entry which is preliminary data.</text>
</comment>
<protein>
    <recommendedName>
        <fullName evidence="4">Pyruvate, phosphate dikinase</fullName>
    </recommendedName>
</protein>
<dbReference type="Gene3D" id="1.20.80.30">
    <property type="match status" value="1"/>
</dbReference>
<dbReference type="GO" id="GO:0005524">
    <property type="term" value="F:ATP binding"/>
    <property type="evidence" value="ECO:0007669"/>
    <property type="project" value="InterPro"/>
</dbReference>
<dbReference type="PANTHER" id="PTHR22931">
    <property type="entry name" value="PHOSPHOENOLPYRUVATE DIKINASE-RELATED"/>
    <property type="match status" value="1"/>
</dbReference>
<feature type="non-terminal residue" evidence="3">
    <location>
        <position position="459"/>
    </location>
</feature>
<feature type="domain" description="Pyruvate phosphate dikinase AMP/ATP-binding" evidence="2">
    <location>
        <begin position="23"/>
        <end position="261"/>
    </location>
</feature>
<sequence>PGFIITTEAFRCREIIDSFGPAESNFKDQVRSYISALQRVTGKMFGDSKNPLLFSVRSGSSISQPGMMDTFLNVGIDEDIATGIAARTGNAWFGWDNYRRFLQSYGMAYGIERDDFDAIMGDFKQRLGISYKRGFTGNQMKKIALSYKKMIKDAGIDIVENPFDQLIVIIKRVFHSWDSSKAKTYRKIMGISDDWGTAVTVQSMVYGNSSQQSGTGVFFTHNPRWSGDTLRLWGDFTLQNQGEDVASGLVTTLPISITQQEIEMRDTDVTLEAAFPEIYTELEAWSNDLVYKKGWSPQEMEFTFESPSKDDLYLLQSRDMVMREREKVFTFDPKEKTDNKRLGHGIGAGGGAMSGRAVFSLKEIDEWRTKEPDTSLILVRSDTVPDDIREIYAADALLTARGGVTSHAAVVAHQLGRTCVVGCGDLLCNEREKYCLFNDMIIKSGDHISIDGQEGSIYA</sequence>
<dbReference type="SUPFAM" id="SSF52009">
    <property type="entry name" value="Phosphohistidine domain"/>
    <property type="match status" value="1"/>
</dbReference>
<evidence type="ECO:0008006" key="4">
    <source>
        <dbReference type="Google" id="ProtNLM"/>
    </source>
</evidence>
<name>A0A0F9A3R4_9ZZZZ</name>
<dbReference type="Gene3D" id="3.30.1490.20">
    <property type="entry name" value="ATP-grasp fold, A domain"/>
    <property type="match status" value="1"/>
</dbReference>
<dbReference type="InterPro" id="IPR036637">
    <property type="entry name" value="Phosphohistidine_dom_sf"/>
</dbReference>